<sequence>MVECWHEHPERRPTFAELHSRLQAWSLTSPTQSVLSHQPNRANSSHSGSSGANRGSRQSSSGQSASLIRGGGGGNTSVGTGPSLSNTAFSVPSPAPMQTMMTLNGVHPFHNAQVGSTHLTNLGRSSKSRGQTDASPLMHRRGANYYSDEDGSTHLTNLGRSSKSRGQTDASPLMHRRGANYYSDEDGMSDDSD</sequence>
<evidence type="ECO:0000313" key="2">
    <source>
        <dbReference type="Proteomes" id="UP000036681"/>
    </source>
</evidence>
<feature type="compositionally biased region" description="Low complexity" evidence="1">
    <location>
        <begin position="40"/>
        <end position="66"/>
    </location>
</feature>
<feature type="region of interest" description="Disordered" evidence="1">
    <location>
        <begin position="29"/>
        <end position="92"/>
    </location>
</feature>
<keyword evidence="2" id="KW-1185">Reference proteome</keyword>
<dbReference type="WBParaSite" id="ALUE_0001568101-mRNA-1">
    <property type="protein sequence ID" value="ALUE_0001568101-mRNA-1"/>
    <property type="gene ID" value="ALUE_0001568101"/>
</dbReference>
<evidence type="ECO:0000256" key="1">
    <source>
        <dbReference type="SAM" id="MobiDB-lite"/>
    </source>
</evidence>
<feature type="region of interest" description="Disordered" evidence="1">
    <location>
        <begin position="119"/>
        <end position="193"/>
    </location>
</feature>
<evidence type="ECO:0000313" key="3">
    <source>
        <dbReference type="WBParaSite" id="ALUE_0001568101-mRNA-1"/>
    </source>
</evidence>
<name>A0A0M3ICP6_ASCLU</name>
<feature type="compositionally biased region" description="Polar residues" evidence="1">
    <location>
        <begin position="29"/>
        <end position="39"/>
    </location>
</feature>
<feature type="compositionally biased region" description="Polar residues" evidence="1">
    <location>
        <begin position="119"/>
        <end position="134"/>
    </location>
</feature>
<organism evidence="2 3">
    <name type="scientific">Ascaris lumbricoides</name>
    <name type="common">Giant roundworm</name>
    <dbReference type="NCBI Taxonomy" id="6252"/>
    <lineage>
        <taxon>Eukaryota</taxon>
        <taxon>Metazoa</taxon>
        <taxon>Ecdysozoa</taxon>
        <taxon>Nematoda</taxon>
        <taxon>Chromadorea</taxon>
        <taxon>Rhabditida</taxon>
        <taxon>Spirurina</taxon>
        <taxon>Ascaridomorpha</taxon>
        <taxon>Ascaridoidea</taxon>
        <taxon>Ascarididae</taxon>
        <taxon>Ascaris</taxon>
    </lineage>
</organism>
<dbReference type="Proteomes" id="UP000036681">
    <property type="component" value="Unplaced"/>
</dbReference>
<feature type="compositionally biased region" description="Polar residues" evidence="1">
    <location>
        <begin position="153"/>
        <end position="170"/>
    </location>
</feature>
<protein>
    <submittedName>
        <fullName evidence="3">PK_Tyr_Ser-Thr domain-containing protein</fullName>
    </submittedName>
</protein>
<proteinExistence type="predicted"/>
<feature type="compositionally biased region" description="Acidic residues" evidence="1">
    <location>
        <begin position="183"/>
        <end position="193"/>
    </location>
</feature>
<accession>A0A0M3ICP6</accession>
<reference evidence="3" key="1">
    <citation type="submission" date="2017-02" db="UniProtKB">
        <authorList>
            <consortium name="WormBaseParasite"/>
        </authorList>
    </citation>
    <scope>IDENTIFICATION</scope>
</reference>
<dbReference type="AlphaFoldDB" id="A0A0M3ICP6"/>